<dbReference type="AlphaFoldDB" id="A0A2P5AR70"/>
<comment type="caution">
    <text evidence="1">The sequence shown here is derived from an EMBL/GenBank/DDBJ whole genome shotgun (WGS) entry which is preliminary data.</text>
</comment>
<keyword evidence="2" id="KW-1185">Reference proteome</keyword>
<accession>A0A2P5AR70</accession>
<name>A0A2P5AR70_TREOI</name>
<protein>
    <submittedName>
        <fullName evidence="1">Uncharacterized protein</fullName>
    </submittedName>
</protein>
<evidence type="ECO:0000313" key="1">
    <source>
        <dbReference type="EMBL" id="PON39035.1"/>
    </source>
</evidence>
<sequence length="141" mass="15945">MDHLAKARGRKGSAGRKQQGERAFIWNATLQGHSGIEGQALVVLAMRRVGFNELVVEKDCWLGNKVEQVVGIWDIRDFEELENEGVGVVNAISNCVSVNLLKLVHNKYSLCTSYQQRPFVKQFVVVVHLSYYESQKKEVLL</sequence>
<evidence type="ECO:0000313" key="2">
    <source>
        <dbReference type="Proteomes" id="UP000237000"/>
    </source>
</evidence>
<dbReference type="OrthoDB" id="1767038at2759"/>
<gene>
    <name evidence="1" type="ORF">TorRG33x02_343830</name>
</gene>
<reference evidence="2" key="1">
    <citation type="submission" date="2016-06" db="EMBL/GenBank/DDBJ databases">
        <title>Parallel loss of symbiosis genes in relatives of nitrogen-fixing non-legume Parasponia.</title>
        <authorList>
            <person name="Van Velzen R."/>
            <person name="Holmer R."/>
            <person name="Bu F."/>
            <person name="Rutten L."/>
            <person name="Van Zeijl A."/>
            <person name="Liu W."/>
            <person name="Santuari L."/>
            <person name="Cao Q."/>
            <person name="Sharma T."/>
            <person name="Shen D."/>
            <person name="Roswanjaya Y."/>
            <person name="Wardhani T."/>
            <person name="Kalhor M.S."/>
            <person name="Jansen J."/>
            <person name="Van den Hoogen J."/>
            <person name="Gungor B."/>
            <person name="Hartog M."/>
            <person name="Hontelez J."/>
            <person name="Verver J."/>
            <person name="Yang W.-C."/>
            <person name="Schijlen E."/>
            <person name="Repin R."/>
            <person name="Schilthuizen M."/>
            <person name="Schranz E."/>
            <person name="Heidstra R."/>
            <person name="Miyata K."/>
            <person name="Fedorova E."/>
            <person name="Kohlen W."/>
            <person name="Bisseling T."/>
            <person name="Smit S."/>
            <person name="Geurts R."/>
        </authorList>
    </citation>
    <scope>NUCLEOTIDE SEQUENCE [LARGE SCALE GENOMIC DNA]</scope>
    <source>
        <strain evidence="2">cv. RG33-2</strain>
    </source>
</reference>
<organism evidence="1 2">
    <name type="scientific">Trema orientale</name>
    <name type="common">Charcoal tree</name>
    <name type="synonym">Celtis orientalis</name>
    <dbReference type="NCBI Taxonomy" id="63057"/>
    <lineage>
        <taxon>Eukaryota</taxon>
        <taxon>Viridiplantae</taxon>
        <taxon>Streptophyta</taxon>
        <taxon>Embryophyta</taxon>
        <taxon>Tracheophyta</taxon>
        <taxon>Spermatophyta</taxon>
        <taxon>Magnoliopsida</taxon>
        <taxon>eudicotyledons</taxon>
        <taxon>Gunneridae</taxon>
        <taxon>Pentapetalae</taxon>
        <taxon>rosids</taxon>
        <taxon>fabids</taxon>
        <taxon>Rosales</taxon>
        <taxon>Cannabaceae</taxon>
        <taxon>Trema</taxon>
    </lineage>
</organism>
<dbReference type="InParanoid" id="A0A2P5AR70"/>
<dbReference type="Proteomes" id="UP000237000">
    <property type="component" value="Unassembled WGS sequence"/>
</dbReference>
<proteinExistence type="predicted"/>
<dbReference type="EMBL" id="JXTC01000732">
    <property type="protein sequence ID" value="PON39035.1"/>
    <property type="molecule type" value="Genomic_DNA"/>
</dbReference>